<dbReference type="Proteomes" id="UP000811365">
    <property type="component" value="Unassembled WGS sequence"/>
</dbReference>
<dbReference type="InterPro" id="IPR046240">
    <property type="entry name" value="DUF6273"/>
</dbReference>
<accession>A0A9E1GJZ5</accession>
<dbReference type="Pfam" id="PF19789">
    <property type="entry name" value="DUF6273"/>
    <property type="match status" value="1"/>
</dbReference>
<sequence>MKKLAKLSPGRIFNFAGEKFVVMEQRDGAAFVLLAQSKESCPFNDKDDAENRNDYTRSTLKERIDKWVEALPRTSEEAAAILPFEVDLSCTDRSKSYGTITVKAAPLTLWQYGQFKELIPLNEDDWYWLVTPWACRWLRSPYTNYTNLVWLVYSNGYYSYYYASNSFGIRPALLLNSDLLVSLDDEVEDDCCGECDCCGGKGLPSLDGISTATLLEEIQRRAMRAGSVFMGEDGTDE</sequence>
<name>A0A9E1GJZ5_9FIRM</name>
<feature type="domain" description="DUF6273" evidence="1">
    <location>
        <begin position="137"/>
        <end position="176"/>
    </location>
</feature>
<organism evidence="2 3">
    <name type="scientific">Faecalibacterium prausnitzii</name>
    <dbReference type="NCBI Taxonomy" id="853"/>
    <lineage>
        <taxon>Bacteria</taxon>
        <taxon>Bacillati</taxon>
        <taxon>Bacillota</taxon>
        <taxon>Clostridia</taxon>
        <taxon>Eubacteriales</taxon>
        <taxon>Oscillospiraceae</taxon>
        <taxon>Faecalibacterium</taxon>
    </lineage>
</organism>
<dbReference type="EMBL" id="JAGZYH010000019">
    <property type="protein sequence ID" value="MBS6621731.1"/>
    <property type="molecule type" value="Genomic_DNA"/>
</dbReference>
<dbReference type="AlphaFoldDB" id="A0A9E1GJZ5"/>
<evidence type="ECO:0000313" key="2">
    <source>
        <dbReference type="EMBL" id="MBS6621731.1"/>
    </source>
</evidence>
<evidence type="ECO:0000313" key="3">
    <source>
        <dbReference type="Proteomes" id="UP000811365"/>
    </source>
</evidence>
<reference evidence="2" key="1">
    <citation type="submission" date="2021-02" db="EMBL/GenBank/DDBJ databases">
        <title>Infant gut strain persistence is associated with maternal origin, phylogeny, and functional potential including surface adhesion and iron acquisition.</title>
        <authorList>
            <person name="Lou Y.C."/>
        </authorList>
    </citation>
    <scope>NUCLEOTIDE SEQUENCE</scope>
    <source>
        <strain evidence="2">L2_039_000G1_dasL2_039_000G1_maxbin2.maxbin.077</strain>
    </source>
</reference>
<comment type="caution">
    <text evidence="2">The sequence shown here is derived from an EMBL/GenBank/DDBJ whole genome shotgun (WGS) entry which is preliminary data.</text>
</comment>
<gene>
    <name evidence="2" type="ORF">KH315_06150</name>
</gene>
<proteinExistence type="predicted"/>
<evidence type="ECO:0000259" key="1">
    <source>
        <dbReference type="Pfam" id="PF19789"/>
    </source>
</evidence>
<protein>
    <recommendedName>
        <fullName evidence="1">DUF6273 domain-containing protein</fullName>
    </recommendedName>
</protein>